<dbReference type="Gene3D" id="3.30.160.20">
    <property type="match status" value="1"/>
</dbReference>
<dbReference type="InterPro" id="IPR045853">
    <property type="entry name" value="Pep_chain_release_fac_I_sf"/>
</dbReference>
<dbReference type="InterPro" id="IPR052405">
    <property type="entry name" value="Mito_Transl_Release_Factor"/>
</dbReference>
<keyword evidence="4" id="KW-0496">Mitochondrion</keyword>
<evidence type="ECO:0000256" key="3">
    <source>
        <dbReference type="ARBA" id="ARBA00022946"/>
    </source>
</evidence>
<dbReference type="InterPro" id="IPR000352">
    <property type="entry name" value="Pep_chain_release_fac_I"/>
</dbReference>
<evidence type="ECO:0000259" key="7">
    <source>
        <dbReference type="Pfam" id="PF00472"/>
    </source>
</evidence>
<evidence type="ECO:0000313" key="9">
    <source>
        <dbReference type="WBParaSite" id="jg15884"/>
    </source>
</evidence>
<feature type="region of interest" description="Disordered" evidence="6">
    <location>
        <begin position="138"/>
        <end position="160"/>
    </location>
</feature>
<dbReference type="Pfam" id="PF00472">
    <property type="entry name" value="RF-1"/>
    <property type="match status" value="1"/>
</dbReference>
<dbReference type="WBParaSite" id="jg15884">
    <property type="protein sequence ID" value="jg15884"/>
    <property type="gene ID" value="jg15884"/>
</dbReference>
<comment type="similarity">
    <text evidence="2">Belongs to the prokaryotic/mitochondrial release factor family.</text>
</comment>
<dbReference type="GO" id="GO:0005739">
    <property type="term" value="C:mitochondrion"/>
    <property type="evidence" value="ECO:0007669"/>
    <property type="project" value="UniProtKB-SubCell"/>
</dbReference>
<feature type="domain" description="Prokaryotic-type class I peptide chain release factors" evidence="7">
    <location>
        <begin position="42"/>
        <end position="140"/>
    </location>
</feature>
<protein>
    <submittedName>
        <fullName evidence="9">Prokaryotic-type class I peptide chain release factors domain-containing protein</fullName>
    </submittedName>
</protein>
<evidence type="ECO:0000313" key="8">
    <source>
        <dbReference type="Proteomes" id="UP000887574"/>
    </source>
</evidence>
<proteinExistence type="inferred from homology"/>
<sequence length="160" mass="18521">MNLLASSSSFFATSRHLLVMHTSVRSTGKTWAKMRMKHYVFLELEAKDCQQKFIRGWGPGGSKVNTSVNAVQLRHIPTNCIVKVHECRFADDNVRIARLRLKFAVDRHLNGENCYEEQLKRLEKDYSIKSNRKFEKRRELKKSLASPESKDEAENPDNVP</sequence>
<evidence type="ECO:0000256" key="4">
    <source>
        <dbReference type="ARBA" id="ARBA00023128"/>
    </source>
</evidence>
<dbReference type="Proteomes" id="UP000887574">
    <property type="component" value="Unplaced"/>
</dbReference>
<dbReference type="PANTHER" id="PTHR46203:SF1">
    <property type="entry name" value="MITOCHONDRIAL TRANSLATION RELEASE FACTOR IN RESCUE"/>
    <property type="match status" value="1"/>
</dbReference>
<evidence type="ECO:0000256" key="1">
    <source>
        <dbReference type="ARBA" id="ARBA00004173"/>
    </source>
</evidence>
<evidence type="ECO:0000256" key="5">
    <source>
        <dbReference type="SAM" id="Coils"/>
    </source>
</evidence>
<accession>A0A915D4Y1</accession>
<comment type="subcellular location">
    <subcellularLocation>
        <location evidence="1">Mitochondrion</location>
    </subcellularLocation>
</comment>
<name>A0A915D4Y1_9BILA</name>
<keyword evidence="5" id="KW-0175">Coiled coil</keyword>
<dbReference type="SUPFAM" id="SSF75620">
    <property type="entry name" value="Release factor"/>
    <property type="match status" value="1"/>
</dbReference>
<evidence type="ECO:0000256" key="6">
    <source>
        <dbReference type="SAM" id="MobiDB-lite"/>
    </source>
</evidence>
<dbReference type="GO" id="GO:0003747">
    <property type="term" value="F:translation release factor activity"/>
    <property type="evidence" value="ECO:0007669"/>
    <property type="project" value="InterPro"/>
</dbReference>
<reference evidence="9" key="1">
    <citation type="submission" date="2022-11" db="UniProtKB">
        <authorList>
            <consortium name="WormBaseParasite"/>
        </authorList>
    </citation>
    <scope>IDENTIFICATION</scope>
</reference>
<keyword evidence="3" id="KW-0809">Transit peptide</keyword>
<feature type="coiled-coil region" evidence="5">
    <location>
        <begin position="105"/>
        <end position="132"/>
    </location>
</feature>
<dbReference type="PANTHER" id="PTHR46203">
    <property type="entry name" value="PROBABLE PEPTIDE CHAIN RELEASE FACTOR C12ORF65"/>
    <property type="match status" value="1"/>
</dbReference>
<evidence type="ECO:0000256" key="2">
    <source>
        <dbReference type="ARBA" id="ARBA00010835"/>
    </source>
</evidence>
<keyword evidence="8" id="KW-1185">Reference proteome</keyword>
<organism evidence="8 9">
    <name type="scientific">Ditylenchus dipsaci</name>
    <dbReference type="NCBI Taxonomy" id="166011"/>
    <lineage>
        <taxon>Eukaryota</taxon>
        <taxon>Metazoa</taxon>
        <taxon>Ecdysozoa</taxon>
        <taxon>Nematoda</taxon>
        <taxon>Chromadorea</taxon>
        <taxon>Rhabditida</taxon>
        <taxon>Tylenchina</taxon>
        <taxon>Tylenchomorpha</taxon>
        <taxon>Sphaerularioidea</taxon>
        <taxon>Anguinidae</taxon>
        <taxon>Anguininae</taxon>
        <taxon>Ditylenchus</taxon>
    </lineage>
</organism>
<feature type="compositionally biased region" description="Basic and acidic residues" evidence="6">
    <location>
        <begin position="138"/>
        <end position="153"/>
    </location>
</feature>
<dbReference type="AlphaFoldDB" id="A0A915D4Y1"/>